<dbReference type="InterPro" id="IPR036907">
    <property type="entry name" value="5'-Nucleotdase_C_sf"/>
</dbReference>
<evidence type="ECO:0000259" key="1">
    <source>
        <dbReference type="Pfam" id="PF02872"/>
    </source>
</evidence>
<dbReference type="EMBL" id="VIKU02000002">
    <property type="protein sequence ID" value="NHF59309.1"/>
    <property type="molecule type" value="Genomic_DNA"/>
</dbReference>
<reference evidence="2" key="2">
    <citation type="submission" date="2020-03" db="EMBL/GenBank/DDBJ databases">
        <title>Flavobacteriaceae bacterium strain TP-CH-4, a member of the family Flavobacteriaceae isolated from a deep-sea seamount.</title>
        <authorList>
            <person name="Zhang D.-C."/>
        </authorList>
    </citation>
    <scope>NUCLEOTIDE SEQUENCE</scope>
    <source>
        <strain evidence="2">TP-CH-4</strain>
    </source>
</reference>
<feature type="domain" description="5'-Nucleotidase C-terminal" evidence="1">
    <location>
        <begin position="81"/>
        <end position="216"/>
    </location>
</feature>
<comment type="caution">
    <text evidence="2">The sequence shown here is derived from an EMBL/GenBank/DDBJ whole genome shotgun (WGS) entry which is preliminary data.</text>
</comment>
<dbReference type="Pfam" id="PF02872">
    <property type="entry name" value="5_nucleotid_C"/>
    <property type="match status" value="1"/>
</dbReference>
<dbReference type="GO" id="GO:0008768">
    <property type="term" value="F:UDP-sugar diphosphatase activity"/>
    <property type="evidence" value="ECO:0007669"/>
    <property type="project" value="TreeGrafter"/>
</dbReference>
<dbReference type="RefSeq" id="WP_152573823.1">
    <property type="nucleotide sequence ID" value="NZ_VIKU02000002.1"/>
</dbReference>
<sequence length="254" mass="28541">MILKIQHFVLFVTIGWVMSCRPEVSGLAKIEAHRLTINDSIISDQAIETFIIPYRKRVNEVLDSTLAFAPKTISKDDGIYNTPAGNLMADIVLEQAEPVFHSRTGKHLDFVLLNHGGIRSIISKGPVSARTAYEVMPFENNIAVVELSGKSVQALVEYLVRSKRAHPIAGLQVILDKNDEIRTITIRGKDFDAGRTYYVATSDYLTMGGDSMVFFKDALSVTSVDYLIRNAMIDYFKKVDTLNPVIDNRYYKME</sequence>
<protein>
    <recommendedName>
        <fullName evidence="1">5'-Nucleotidase C-terminal domain-containing protein</fullName>
    </recommendedName>
</protein>
<dbReference type="GO" id="GO:0030288">
    <property type="term" value="C:outer membrane-bounded periplasmic space"/>
    <property type="evidence" value="ECO:0007669"/>
    <property type="project" value="TreeGrafter"/>
</dbReference>
<dbReference type="PANTHER" id="PTHR11575:SF24">
    <property type="entry name" value="5'-NUCLEOTIDASE"/>
    <property type="match status" value="1"/>
</dbReference>
<dbReference type="Gene3D" id="3.90.780.10">
    <property type="entry name" value="5'-Nucleotidase, C-terminal domain"/>
    <property type="match status" value="1"/>
</dbReference>
<dbReference type="InterPro" id="IPR006179">
    <property type="entry name" value="5_nucleotidase/apyrase"/>
</dbReference>
<evidence type="ECO:0000313" key="2">
    <source>
        <dbReference type="EMBL" id="NHF59309.1"/>
    </source>
</evidence>
<accession>A0A967AS13</accession>
<dbReference type="AlphaFoldDB" id="A0A967AS13"/>
<dbReference type="GO" id="GO:0009166">
    <property type="term" value="P:nucleotide catabolic process"/>
    <property type="evidence" value="ECO:0007669"/>
    <property type="project" value="InterPro"/>
</dbReference>
<evidence type="ECO:0000313" key="3">
    <source>
        <dbReference type="Proteomes" id="UP000707206"/>
    </source>
</evidence>
<keyword evidence="3" id="KW-1185">Reference proteome</keyword>
<name>A0A967AS13_9FLAO</name>
<gene>
    <name evidence="2" type="ORF">FK220_008155</name>
</gene>
<proteinExistence type="predicted"/>
<dbReference type="InterPro" id="IPR008334">
    <property type="entry name" value="5'-Nucleotdase_C"/>
</dbReference>
<dbReference type="GO" id="GO:0008253">
    <property type="term" value="F:5'-nucleotidase activity"/>
    <property type="evidence" value="ECO:0007669"/>
    <property type="project" value="TreeGrafter"/>
</dbReference>
<dbReference type="SUPFAM" id="SSF55816">
    <property type="entry name" value="5'-nucleotidase (syn. UDP-sugar hydrolase), C-terminal domain"/>
    <property type="match status" value="1"/>
</dbReference>
<dbReference type="Proteomes" id="UP000707206">
    <property type="component" value="Unassembled WGS sequence"/>
</dbReference>
<reference evidence="2" key="1">
    <citation type="submission" date="2019-07" db="EMBL/GenBank/DDBJ databases">
        <authorList>
            <person name="De-Chao Zhang Q."/>
        </authorList>
    </citation>
    <scope>NUCLEOTIDE SEQUENCE</scope>
    <source>
        <strain evidence="2">TP-CH-4</strain>
    </source>
</reference>
<organism evidence="2 3">
    <name type="scientific">Pelagihabitans pacificus</name>
    <dbReference type="NCBI Taxonomy" id="2696054"/>
    <lineage>
        <taxon>Bacteria</taxon>
        <taxon>Pseudomonadati</taxon>
        <taxon>Bacteroidota</taxon>
        <taxon>Flavobacteriia</taxon>
        <taxon>Flavobacteriales</taxon>
        <taxon>Flavobacteriaceae</taxon>
        <taxon>Pelagihabitans</taxon>
    </lineage>
</organism>
<dbReference type="PRINTS" id="PR01607">
    <property type="entry name" value="APYRASEFAMLY"/>
</dbReference>
<dbReference type="PROSITE" id="PS51257">
    <property type="entry name" value="PROKAR_LIPOPROTEIN"/>
    <property type="match status" value="1"/>
</dbReference>
<dbReference type="PANTHER" id="PTHR11575">
    <property type="entry name" value="5'-NUCLEOTIDASE-RELATED"/>
    <property type="match status" value="1"/>
</dbReference>